<dbReference type="RefSeq" id="WP_001023789.1">
    <property type="nucleotide sequence ID" value="NZ_LDHK01000049.1"/>
</dbReference>
<comment type="caution">
    <text evidence="1">The sequence shown here is derived from an EMBL/GenBank/DDBJ whole genome shotgun (WGS) entry which is preliminary data.</text>
</comment>
<proteinExistence type="predicted"/>
<gene>
    <name evidence="1" type="ORF">B4088_3367</name>
</gene>
<accession>A0A136C7M8</accession>
<protein>
    <submittedName>
        <fullName evidence="1">Uncharacterized protein</fullName>
    </submittedName>
</protein>
<organism evidence="1 2">
    <name type="scientific">Bacillus cereus</name>
    <dbReference type="NCBI Taxonomy" id="1396"/>
    <lineage>
        <taxon>Bacteria</taxon>
        <taxon>Bacillati</taxon>
        <taxon>Bacillota</taxon>
        <taxon>Bacilli</taxon>
        <taxon>Bacillales</taxon>
        <taxon>Bacillaceae</taxon>
        <taxon>Bacillus</taxon>
        <taxon>Bacillus cereus group</taxon>
    </lineage>
</organism>
<reference evidence="1 2" key="1">
    <citation type="submission" date="2015-09" db="EMBL/GenBank/DDBJ databases">
        <title>Bacillus cereus food isolates.</title>
        <authorList>
            <person name="Boekhorst J."/>
        </authorList>
    </citation>
    <scope>NUCLEOTIDE SEQUENCE [LARGE SCALE GENOMIC DNA]</scope>
    <source>
        <strain evidence="1 2">B4088</strain>
    </source>
</reference>
<name>A0A136C7M8_BACCE</name>
<dbReference type="Proteomes" id="UP000076482">
    <property type="component" value="Unassembled WGS sequence"/>
</dbReference>
<sequence>MNILNFLMSSLNYREIIQRILELFGNKKKNNKGWIWASLLGLGTVLGLLATRNSSMMKPIKHTFQGFQNKTSSFIPSKVNLANMEFADEITPNNQERHGNQTNNHHHYKTQIPSKQQ</sequence>
<evidence type="ECO:0000313" key="2">
    <source>
        <dbReference type="Proteomes" id="UP000076482"/>
    </source>
</evidence>
<dbReference type="AlphaFoldDB" id="A0A136C7M8"/>
<dbReference type="EMBL" id="LJKE01000058">
    <property type="protein sequence ID" value="KZD63295.1"/>
    <property type="molecule type" value="Genomic_DNA"/>
</dbReference>
<dbReference type="PATRIC" id="fig|1396.535.peg.4872"/>
<evidence type="ECO:0000313" key="1">
    <source>
        <dbReference type="EMBL" id="KZD63295.1"/>
    </source>
</evidence>